<evidence type="ECO:0000256" key="11">
    <source>
        <dbReference type="SAM" id="Phobius"/>
    </source>
</evidence>
<comment type="caution">
    <text evidence="13">The sequence shown here is derived from an EMBL/GenBank/DDBJ whole genome shotgun (WGS) entry which is preliminary data.</text>
</comment>
<evidence type="ECO:0000256" key="2">
    <source>
        <dbReference type="ARBA" id="ARBA00004651"/>
    </source>
</evidence>
<dbReference type="GO" id="GO:0000155">
    <property type="term" value="F:phosphorelay sensor kinase activity"/>
    <property type="evidence" value="ECO:0007669"/>
    <property type="project" value="TreeGrafter"/>
</dbReference>
<keyword evidence="6 11" id="KW-0812">Transmembrane</keyword>
<dbReference type="InterPro" id="IPR005467">
    <property type="entry name" value="His_kinase_dom"/>
</dbReference>
<evidence type="ECO:0000256" key="4">
    <source>
        <dbReference type="ARBA" id="ARBA00022475"/>
    </source>
</evidence>
<evidence type="ECO:0000256" key="10">
    <source>
        <dbReference type="ARBA" id="ARBA00023136"/>
    </source>
</evidence>
<keyword evidence="8 11" id="KW-1133">Transmembrane helix</keyword>
<dbReference type="SMART" id="SM00387">
    <property type="entry name" value="HATPase_c"/>
    <property type="match status" value="1"/>
</dbReference>
<protein>
    <recommendedName>
        <fullName evidence="3">histidine kinase</fullName>
        <ecNumber evidence="3">2.7.13.3</ecNumber>
    </recommendedName>
</protein>
<dbReference type="InterPro" id="IPR050351">
    <property type="entry name" value="BphY/WalK/GraS-like"/>
</dbReference>
<evidence type="ECO:0000313" key="14">
    <source>
        <dbReference type="Proteomes" id="UP000886879"/>
    </source>
</evidence>
<dbReference type="InterPro" id="IPR036890">
    <property type="entry name" value="HATPase_C_sf"/>
</dbReference>
<evidence type="ECO:0000256" key="3">
    <source>
        <dbReference type="ARBA" id="ARBA00012438"/>
    </source>
</evidence>
<dbReference type="PANTHER" id="PTHR45453">
    <property type="entry name" value="PHOSPHATE REGULON SENSOR PROTEIN PHOR"/>
    <property type="match status" value="1"/>
</dbReference>
<organism evidence="13 14">
    <name type="scientific">Candidatus Enterenecus faecium</name>
    <dbReference type="NCBI Taxonomy" id="2840780"/>
    <lineage>
        <taxon>Bacteria</taxon>
        <taxon>Bacillati</taxon>
        <taxon>Bacillota</taxon>
        <taxon>Clostridia</taxon>
        <taxon>Eubacteriales</taxon>
        <taxon>Candidatus Enterenecus</taxon>
    </lineage>
</organism>
<keyword evidence="4" id="KW-1003">Cell membrane</keyword>
<gene>
    <name evidence="13" type="ORF">IAD31_07780</name>
</gene>
<dbReference type="AlphaFoldDB" id="A0A9D0YU81"/>
<keyword evidence="10 11" id="KW-0472">Membrane</keyword>
<dbReference type="Pfam" id="PF02518">
    <property type="entry name" value="HATPase_c"/>
    <property type="match status" value="1"/>
</dbReference>
<comment type="catalytic activity">
    <reaction evidence="1">
        <text>ATP + protein L-histidine = ADP + protein N-phospho-L-histidine.</text>
        <dbReference type="EC" id="2.7.13.3"/>
    </reaction>
</comment>
<accession>A0A9D0YU81</accession>
<comment type="subcellular location">
    <subcellularLocation>
        <location evidence="2">Cell membrane</location>
        <topology evidence="2">Multi-pass membrane protein</topology>
    </subcellularLocation>
</comment>
<keyword evidence="9" id="KW-0902">Two-component regulatory system</keyword>
<evidence type="ECO:0000256" key="1">
    <source>
        <dbReference type="ARBA" id="ARBA00000085"/>
    </source>
</evidence>
<evidence type="ECO:0000256" key="7">
    <source>
        <dbReference type="ARBA" id="ARBA00022777"/>
    </source>
</evidence>
<dbReference type="PROSITE" id="PS50109">
    <property type="entry name" value="HIS_KIN"/>
    <property type="match status" value="1"/>
</dbReference>
<dbReference type="EC" id="2.7.13.3" evidence="3"/>
<dbReference type="PRINTS" id="PR00344">
    <property type="entry name" value="BCTRLSENSOR"/>
</dbReference>
<dbReference type="PANTHER" id="PTHR45453:SF2">
    <property type="entry name" value="HISTIDINE KINASE"/>
    <property type="match status" value="1"/>
</dbReference>
<dbReference type="InterPro" id="IPR004358">
    <property type="entry name" value="Sig_transdc_His_kin-like_C"/>
</dbReference>
<evidence type="ECO:0000313" key="13">
    <source>
        <dbReference type="EMBL" id="HIQ61471.1"/>
    </source>
</evidence>
<evidence type="ECO:0000256" key="5">
    <source>
        <dbReference type="ARBA" id="ARBA00022679"/>
    </source>
</evidence>
<reference evidence="13" key="1">
    <citation type="submission" date="2020-10" db="EMBL/GenBank/DDBJ databases">
        <authorList>
            <person name="Gilroy R."/>
        </authorList>
    </citation>
    <scope>NUCLEOTIDE SEQUENCE</scope>
    <source>
        <strain evidence="13">ChiGjej2B2-12916</strain>
    </source>
</reference>
<dbReference type="Proteomes" id="UP000886879">
    <property type="component" value="Unassembled WGS sequence"/>
</dbReference>
<feature type="domain" description="Histidine kinase" evidence="12">
    <location>
        <begin position="124"/>
        <end position="326"/>
    </location>
</feature>
<evidence type="ECO:0000259" key="12">
    <source>
        <dbReference type="PROSITE" id="PS50109"/>
    </source>
</evidence>
<sequence length="330" mass="38107">MRFLKTYLRDRLPAVGIFLLFSLIFLTVFALYRLPIAAVLYPVGLCGVLGCVFLGLDVRRAQERHRRLEQLSQLSGAVMGEFPLPINQDHRDYQHIIQLLRAEQAQREGEMQRRYEDMVDYYTVWAHQIKTPIASMRLTLQSQDSPTARQQLEELLRIEQYVEMVLAFLRLDSESTDYLFREYELDGILRGAVRKFSTQFIRRHIALHYEPTGLRVLTDEKWLSFVVEQVLSNALKYTPDGGEVWLELEKPATLCIRDNGMGIAAEDLPRVFQKGYTGYNGRTDKKASGLGLYLCRRICTNLGHTISAQSVAGEGTSIRINLEREQRWLE</sequence>
<keyword evidence="5" id="KW-0808">Transferase</keyword>
<dbReference type="Gene3D" id="3.30.565.10">
    <property type="entry name" value="Histidine kinase-like ATPase, C-terminal domain"/>
    <property type="match status" value="1"/>
</dbReference>
<evidence type="ECO:0000256" key="9">
    <source>
        <dbReference type="ARBA" id="ARBA00023012"/>
    </source>
</evidence>
<dbReference type="GO" id="GO:0016036">
    <property type="term" value="P:cellular response to phosphate starvation"/>
    <property type="evidence" value="ECO:0007669"/>
    <property type="project" value="TreeGrafter"/>
</dbReference>
<dbReference type="EMBL" id="DVFO01000086">
    <property type="protein sequence ID" value="HIQ61471.1"/>
    <property type="molecule type" value="Genomic_DNA"/>
</dbReference>
<evidence type="ECO:0000256" key="8">
    <source>
        <dbReference type="ARBA" id="ARBA00022989"/>
    </source>
</evidence>
<dbReference type="GO" id="GO:0005886">
    <property type="term" value="C:plasma membrane"/>
    <property type="evidence" value="ECO:0007669"/>
    <property type="project" value="UniProtKB-SubCell"/>
</dbReference>
<feature type="transmembrane region" description="Helical" evidence="11">
    <location>
        <begin position="12"/>
        <end position="32"/>
    </location>
</feature>
<evidence type="ECO:0000256" key="6">
    <source>
        <dbReference type="ARBA" id="ARBA00022692"/>
    </source>
</evidence>
<dbReference type="SUPFAM" id="SSF55874">
    <property type="entry name" value="ATPase domain of HSP90 chaperone/DNA topoisomerase II/histidine kinase"/>
    <property type="match status" value="1"/>
</dbReference>
<keyword evidence="7 13" id="KW-0418">Kinase</keyword>
<dbReference type="GO" id="GO:0004721">
    <property type="term" value="F:phosphoprotein phosphatase activity"/>
    <property type="evidence" value="ECO:0007669"/>
    <property type="project" value="TreeGrafter"/>
</dbReference>
<feature type="transmembrane region" description="Helical" evidence="11">
    <location>
        <begin position="38"/>
        <end position="58"/>
    </location>
</feature>
<proteinExistence type="predicted"/>
<dbReference type="InterPro" id="IPR003594">
    <property type="entry name" value="HATPase_dom"/>
</dbReference>
<reference evidence="13" key="2">
    <citation type="journal article" date="2021" name="PeerJ">
        <title>Extensive microbial diversity within the chicken gut microbiome revealed by metagenomics and culture.</title>
        <authorList>
            <person name="Gilroy R."/>
            <person name="Ravi A."/>
            <person name="Getino M."/>
            <person name="Pursley I."/>
            <person name="Horton D.L."/>
            <person name="Alikhan N.F."/>
            <person name="Baker D."/>
            <person name="Gharbi K."/>
            <person name="Hall N."/>
            <person name="Watson M."/>
            <person name="Adriaenssens E.M."/>
            <person name="Foster-Nyarko E."/>
            <person name="Jarju S."/>
            <person name="Secka A."/>
            <person name="Antonio M."/>
            <person name="Oren A."/>
            <person name="Chaudhuri R.R."/>
            <person name="La Ragione R."/>
            <person name="Hildebrand F."/>
            <person name="Pallen M.J."/>
        </authorList>
    </citation>
    <scope>NUCLEOTIDE SEQUENCE</scope>
    <source>
        <strain evidence="13">ChiGjej2B2-12916</strain>
    </source>
</reference>
<name>A0A9D0YU81_9FIRM</name>